<evidence type="ECO:0000256" key="2">
    <source>
        <dbReference type="SAM" id="Phobius"/>
    </source>
</evidence>
<dbReference type="STRING" id="599839.J4I837"/>
<reference evidence="4 5" key="1">
    <citation type="journal article" date="2012" name="Appl. Environ. Microbiol.">
        <title>Short-read sequencing for genomic analysis of the brown rot fungus Fibroporia radiculosa.</title>
        <authorList>
            <person name="Tang J.D."/>
            <person name="Perkins A.D."/>
            <person name="Sonstegard T.S."/>
            <person name="Schroeder S.G."/>
            <person name="Burgess S.C."/>
            <person name="Diehl S.V."/>
        </authorList>
    </citation>
    <scope>NUCLEOTIDE SEQUENCE [LARGE SCALE GENOMIC DNA]</scope>
    <source>
        <strain evidence="4 5">TFFH 294</strain>
    </source>
</reference>
<name>J4I837_9APHY</name>
<feature type="region of interest" description="Disordered" evidence="1">
    <location>
        <begin position="114"/>
        <end position="147"/>
    </location>
</feature>
<dbReference type="InParanoid" id="J4I837"/>
<organism evidence="4 5">
    <name type="scientific">Fibroporia radiculosa</name>
    <dbReference type="NCBI Taxonomy" id="599839"/>
    <lineage>
        <taxon>Eukaryota</taxon>
        <taxon>Fungi</taxon>
        <taxon>Dikarya</taxon>
        <taxon>Basidiomycota</taxon>
        <taxon>Agaricomycotina</taxon>
        <taxon>Agaricomycetes</taxon>
        <taxon>Polyporales</taxon>
        <taxon>Fibroporiaceae</taxon>
        <taxon>Fibroporia</taxon>
    </lineage>
</organism>
<keyword evidence="2" id="KW-0472">Membrane</keyword>
<dbReference type="EMBL" id="HE796898">
    <property type="protein sequence ID" value="CCL98731.1"/>
    <property type="molecule type" value="Genomic_DNA"/>
</dbReference>
<feature type="compositionally biased region" description="Basic and acidic residues" evidence="1">
    <location>
        <begin position="135"/>
        <end position="145"/>
    </location>
</feature>
<gene>
    <name evidence="4" type="ORF">FIBRA_00736</name>
</gene>
<evidence type="ECO:0000256" key="1">
    <source>
        <dbReference type="SAM" id="MobiDB-lite"/>
    </source>
</evidence>
<proteinExistence type="predicted"/>
<dbReference type="AlphaFoldDB" id="J4I837"/>
<evidence type="ECO:0000313" key="5">
    <source>
        <dbReference type="Proteomes" id="UP000006352"/>
    </source>
</evidence>
<evidence type="ECO:0000256" key="3">
    <source>
        <dbReference type="SAM" id="SignalP"/>
    </source>
</evidence>
<keyword evidence="5" id="KW-1185">Reference proteome</keyword>
<dbReference type="OrthoDB" id="2686083at2759"/>
<dbReference type="HOGENOM" id="CLU_652208_0_0_1"/>
<feature type="region of interest" description="Disordered" evidence="1">
    <location>
        <begin position="323"/>
        <end position="342"/>
    </location>
</feature>
<dbReference type="Proteomes" id="UP000006352">
    <property type="component" value="Unassembled WGS sequence"/>
</dbReference>
<feature type="compositionally biased region" description="Basic and acidic residues" evidence="1">
    <location>
        <begin position="229"/>
        <end position="241"/>
    </location>
</feature>
<feature type="signal peptide" evidence="3">
    <location>
        <begin position="1"/>
        <end position="18"/>
    </location>
</feature>
<evidence type="ECO:0000313" key="4">
    <source>
        <dbReference type="EMBL" id="CCL98731.1"/>
    </source>
</evidence>
<evidence type="ECO:0008006" key="6">
    <source>
        <dbReference type="Google" id="ProtNLM"/>
    </source>
</evidence>
<dbReference type="GeneID" id="24093642"/>
<accession>J4I837</accession>
<keyword evidence="3" id="KW-0732">Signal</keyword>
<protein>
    <recommendedName>
        <fullName evidence="6">Cytochrome c domain-containing protein</fullName>
    </recommendedName>
</protein>
<keyword evidence="2" id="KW-1133">Transmembrane helix</keyword>
<dbReference type="RefSeq" id="XP_012178014.1">
    <property type="nucleotide sequence ID" value="XM_012322624.1"/>
</dbReference>
<sequence length="472" mass="51502">MTLTILVSFSLLALVVTARPILPGDAPDRLTNSSDEIHNAVQAIFQTRASRREDCLNCHNQDVRVHLTSPQVQQMYLSELDGLDAVKAVISLDPSDLSSDEKELFSLIHGQNTESLDDIDGSERPVQNEMQPTHVETETGSEKAETTSIDDGLLASPLEFFTSPLFFLTLSCIVALLSLMCVTAGLYAAYCTRLSFIGSHVIGALWSIMGTHPTHDRLVKSAGTDEEGFPEKPSHASLESKSDEEEKVEMLGPLEDELSELDGDPLLFDGETGSEEIFQDCQENLLLFPFTGKPEDLNTHESRIVSEDCVDPELLPLPISPTPFLTPEAPPSRSLASSPDPRNVQMREITESPVSKPAWSLRAADSPSFAIPSPSTVDSSPISSPKVPGALFPDMTRVSNEDQSDVVYQDRRRAYRAPVPELDIALALQLRPGLGLGADPAWLVRFLMAMFGWMTVFLGGSGTAQARAAYYV</sequence>
<keyword evidence="2" id="KW-0812">Transmembrane</keyword>
<feature type="transmembrane region" description="Helical" evidence="2">
    <location>
        <begin position="165"/>
        <end position="190"/>
    </location>
</feature>
<feature type="chain" id="PRO_5003778764" description="Cytochrome c domain-containing protein" evidence="3">
    <location>
        <begin position="19"/>
        <end position="472"/>
    </location>
</feature>
<feature type="region of interest" description="Disordered" evidence="1">
    <location>
        <begin position="223"/>
        <end position="249"/>
    </location>
</feature>